<reference evidence="6 7" key="1">
    <citation type="submission" date="2016-07" db="EMBL/GenBank/DDBJ databases">
        <title>Draft Genome Sequence of Oceanisphaera psychrotolerans, isolated from coastal sediment samples.</title>
        <authorList>
            <person name="Zhuo S."/>
            <person name="Ruan Z."/>
        </authorList>
    </citation>
    <scope>NUCLEOTIDE SEQUENCE [LARGE SCALE GENOMIC DNA]</scope>
    <source>
        <strain evidence="6 7">LAM-WHM-ZC</strain>
    </source>
</reference>
<keyword evidence="7" id="KW-1185">Reference proteome</keyword>
<comment type="subcellular location">
    <subcellularLocation>
        <location evidence="1">Cell envelope</location>
    </subcellularLocation>
</comment>
<evidence type="ECO:0000256" key="5">
    <source>
        <dbReference type="SAM" id="SignalP"/>
    </source>
</evidence>
<keyword evidence="4 5" id="KW-0732">Signal</keyword>
<dbReference type="InterPro" id="IPR038404">
    <property type="entry name" value="TRAP_DctP_sf"/>
</dbReference>
<dbReference type="AlphaFoldDB" id="A0A1J4QCB1"/>
<dbReference type="GO" id="GO:0030288">
    <property type="term" value="C:outer membrane-bounded periplasmic space"/>
    <property type="evidence" value="ECO:0007669"/>
    <property type="project" value="InterPro"/>
</dbReference>
<evidence type="ECO:0000256" key="3">
    <source>
        <dbReference type="ARBA" id="ARBA00022448"/>
    </source>
</evidence>
<dbReference type="InterPro" id="IPR004682">
    <property type="entry name" value="TRAP_DctP"/>
</dbReference>
<feature type="signal peptide" evidence="5">
    <location>
        <begin position="1"/>
        <end position="25"/>
    </location>
</feature>
<dbReference type="RefSeq" id="WP_071472945.1">
    <property type="nucleotide sequence ID" value="NZ_MDKE01000024.1"/>
</dbReference>
<keyword evidence="3" id="KW-0813">Transport</keyword>
<evidence type="ECO:0000256" key="2">
    <source>
        <dbReference type="ARBA" id="ARBA00009023"/>
    </source>
</evidence>
<dbReference type="PANTHER" id="PTHR33376:SF4">
    <property type="entry name" value="SIALIC ACID-BINDING PERIPLASMIC PROTEIN SIAP"/>
    <property type="match status" value="1"/>
</dbReference>
<name>A0A1J4QCB1_9GAMM</name>
<dbReference type="GO" id="GO:0055085">
    <property type="term" value="P:transmembrane transport"/>
    <property type="evidence" value="ECO:0007669"/>
    <property type="project" value="InterPro"/>
</dbReference>
<dbReference type="Proteomes" id="UP000243073">
    <property type="component" value="Unassembled WGS sequence"/>
</dbReference>
<sequence>MKLNKTLIAAALGITSVLASTFSLAAETIRIGHGTNESFHLHRALLKFKDIVEQESDGRYEVQIFPQAQMGPDREMVEATQSGMLQIAVPPSSILSNWDQAFDVIELPFIYPSKEAAFNVVNSPLGDKLLERLNRLNLEGLGFMESGVRYITNNKRPITSAEDLKGIKLRTMKVPSHLDTFNALNASATPMNFGEVYSALQQKVIDGQENPVSIIHSQRLFEVQKYMSMTNHVVTFYLPVMNYEFWSMMSPEDQKMIKGAVQQAFDYQQEIIADEEGKQIADMQAAGMEINELTPAAMKEIVELTRPVREKYRSKIGEELYDEWSASANASN</sequence>
<comment type="caution">
    <text evidence="6">The sequence shown here is derived from an EMBL/GenBank/DDBJ whole genome shotgun (WGS) entry which is preliminary data.</text>
</comment>
<evidence type="ECO:0000256" key="4">
    <source>
        <dbReference type="ARBA" id="ARBA00022729"/>
    </source>
</evidence>
<evidence type="ECO:0000313" key="6">
    <source>
        <dbReference type="EMBL" id="OIN08931.1"/>
    </source>
</evidence>
<dbReference type="CDD" id="cd13603">
    <property type="entry name" value="PBP2_TRAP_Siap_TeaA_like"/>
    <property type="match status" value="1"/>
</dbReference>
<evidence type="ECO:0000313" key="7">
    <source>
        <dbReference type="Proteomes" id="UP000243073"/>
    </source>
</evidence>
<dbReference type="EMBL" id="MDKE01000024">
    <property type="protein sequence ID" value="OIN08931.1"/>
    <property type="molecule type" value="Genomic_DNA"/>
</dbReference>
<proteinExistence type="inferred from homology"/>
<dbReference type="OrthoDB" id="9771186at2"/>
<dbReference type="NCBIfam" id="TIGR00787">
    <property type="entry name" value="dctP"/>
    <property type="match status" value="1"/>
</dbReference>
<protein>
    <submittedName>
        <fullName evidence="6">C4-dicarboxylate ABC transporter substrate-binding protein</fullName>
    </submittedName>
</protein>
<accession>A0A1J4QCB1</accession>
<dbReference type="InterPro" id="IPR018389">
    <property type="entry name" value="DctP_fam"/>
</dbReference>
<organism evidence="6 7">
    <name type="scientific">Oceanisphaera psychrotolerans</name>
    <dbReference type="NCBI Taxonomy" id="1414654"/>
    <lineage>
        <taxon>Bacteria</taxon>
        <taxon>Pseudomonadati</taxon>
        <taxon>Pseudomonadota</taxon>
        <taxon>Gammaproteobacteria</taxon>
        <taxon>Aeromonadales</taxon>
        <taxon>Aeromonadaceae</taxon>
        <taxon>Oceanisphaera</taxon>
    </lineage>
</organism>
<dbReference type="PANTHER" id="PTHR33376">
    <property type="match status" value="1"/>
</dbReference>
<evidence type="ECO:0000256" key="1">
    <source>
        <dbReference type="ARBA" id="ARBA00004196"/>
    </source>
</evidence>
<dbReference type="NCBIfam" id="NF037995">
    <property type="entry name" value="TRAP_S1"/>
    <property type="match status" value="1"/>
</dbReference>
<comment type="similarity">
    <text evidence="2">Belongs to the bacterial solute-binding protein 7 family.</text>
</comment>
<dbReference type="Pfam" id="PF03480">
    <property type="entry name" value="DctP"/>
    <property type="match status" value="1"/>
</dbReference>
<dbReference type="PIRSF" id="PIRSF006470">
    <property type="entry name" value="DctB"/>
    <property type="match status" value="1"/>
</dbReference>
<dbReference type="STRING" id="1414654.BFR47_14805"/>
<gene>
    <name evidence="6" type="ORF">BFR47_14805</name>
</gene>
<dbReference type="Gene3D" id="3.40.190.170">
    <property type="entry name" value="Bacterial extracellular solute-binding protein, family 7"/>
    <property type="match status" value="1"/>
</dbReference>
<feature type="chain" id="PRO_5009632294" evidence="5">
    <location>
        <begin position="26"/>
        <end position="332"/>
    </location>
</feature>